<dbReference type="EMBL" id="CP016279">
    <property type="protein sequence ID" value="ANP53254.1"/>
    <property type="molecule type" value="Genomic_DNA"/>
</dbReference>
<dbReference type="AlphaFoldDB" id="A0A1B1B364"/>
<feature type="region of interest" description="Disordered" evidence="4">
    <location>
        <begin position="425"/>
        <end position="445"/>
    </location>
</feature>
<comment type="similarity">
    <text evidence="3">Belongs to the flavin-dependent halogenase family. Bacterial tryptophan halogenase subfamily.</text>
</comment>
<dbReference type="Pfam" id="PF04820">
    <property type="entry name" value="Trp_halogenase"/>
    <property type="match status" value="2"/>
</dbReference>
<dbReference type="PRINTS" id="PR00420">
    <property type="entry name" value="RNGMNOXGNASE"/>
</dbReference>
<evidence type="ECO:0000313" key="5">
    <source>
        <dbReference type="EMBL" id="ANP53254.1"/>
    </source>
</evidence>
<dbReference type="InterPro" id="IPR036188">
    <property type="entry name" value="FAD/NAD-bd_sf"/>
</dbReference>
<name>A0A1B1B364_9ACTN</name>
<evidence type="ECO:0000256" key="3">
    <source>
        <dbReference type="ARBA" id="ARBA00038396"/>
    </source>
</evidence>
<dbReference type="KEGG" id="sgs:AVL59_30335"/>
<organism evidence="5 6">
    <name type="scientific">Streptomyces griseochromogenes</name>
    <dbReference type="NCBI Taxonomy" id="68214"/>
    <lineage>
        <taxon>Bacteria</taxon>
        <taxon>Bacillati</taxon>
        <taxon>Actinomycetota</taxon>
        <taxon>Actinomycetes</taxon>
        <taxon>Kitasatosporales</taxon>
        <taxon>Streptomycetaceae</taxon>
        <taxon>Streptomyces</taxon>
    </lineage>
</organism>
<dbReference type="InterPro" id="IPR050816">
    <property type="entry name" value="Flavin-dep_Halogenase_NPB"/>
</dbReference>
<accession>A0A1B1B364</accession>
<evidence type="ECO:0000256" key="4">
    <source>
        <dbReference type="SAM" id="MobiDB-lite"/>
    </source>
</evidence>
<dbReference type="Proteomes" id="UP000092659">
    <property type="component" value="Chromosome"/>
</dbReference>
<dbReference type="PANTHER" id="PTHR43747">
    <property type="entry name" value="FAD-BINDING PROTEIN"/>
    <property type="match status" value="1"/>
</dbReference>
<protein>
    <submittedName>
        <fullName evidence="5">Halogenase</fullName>
    </submittedName>
</protein>
<sequence>MSHEVRGSSMSNVLVIGGGPGGSLTAILLARAGIDVTLLERETFPRYHVGESLTSSCRVMMDIAGVLEKVDAAGFTSRRGALLRWGAEDWTIDWGELFGPDVRGWQVERAEFDEILLRHAQEQGVEVVEGAHVKKVVFDGDRPVSAEWVDTKHDNAQRVTEFDFLVDASGRAGVLASQHFRNRRAHEIFRNVAIWGYWDGGELLEGTPSGGLNVVSTPDGWFWVIPLKDGQFSIGFVTHKTRFVERRKEFASDDEMLLTLVQESETVRKQLAGAEFIGPTRVEQDYSYVADSFCGPGYFLVGDAACFLDPLLSTGVHLAMYSAVLAAASVIGTDGGQINEREAQGFYESLFRNAYARLIVLVSGVYEQYKGTASYFWLAQRLVREKERYDRPNGAFAEISAGLSDLRDAADARGTSAMPELIEEADQARQRADENAPEGQTANLSALRIEPSDLYDDASGLYLVTHPALGIKRARPAAEPVGDRAEAGR</sequence>
<evidence type="ECO:0000256" key="2">
    <source>
        <dbReference type="ARBA" id="ARBA00023033"/>
    </source>
</evidence>
<dbReference type="InterPro" id="IPR006905">
    <property type="entry name" value="Flavin_halogenase"/>
</dbReference>
<dbReference type="Gene3D" id="3.50.50.60">
    <property type="entry name" value="FAD/NAD(P)-binding domain"/>
    <property type="match status" value="1"/>
</dbReference>
<dbReference type="Gene3D" id="3.30.9.100">
    <property type="match status" value="1"/>
</dbReference>
<evidence type="ECO:0000256" key="1">
    <source>
        <dbReference type="ARBA" id="ARBA00023002"/>
    </source>
</evidence>
<proteinExistence type="inferred from homology"/>
<reference evidence="5 6" key="1">
    <citation type="submission" date="2016-06" db="EMBL/GenBank/DDBJ databases">
        <title>Complete genome sequence of Streptomyces griseochromogenes ATCC 14511, the Blasticidin S producer.</title>
        <authorList>
            <person name="Wu L."/>
        </authorList>
    </citation>
    <scope>NUCLEOTIDE SEQUENCE [LARGE SCALE GENOMIC DNA]</scope>
    <source>
        <strain evidence="5 6">ATCC 14511</strain>
    </source>
</reference>
<dbReference type="PANTHER" id="PTHR43747:SF5">
    <property type="entry name" value="FAD-BINDING DOMAIN-CONTAINING PROTEIN"/>
    <property type="match status" value="1"/>
</dbReference>
<dbReference type="STRING" id="68214.AVL59_30335"/>
<gene>
    <name evidence="5" type="ORF">AVL59_30335</name>
</gene>
<dbReference type="GO" id="GO:0004497">
    <property type="term" value="F:monooxygenase activity"/>
    <property type="evidence" value="ECO:0007669"/>
    <property type="project" value="UniProtKB-KW"/>
</dbReference>
<dbReference type="SUPFAM" id="SSF51905">
    <property type="entry name" value="FAD/NAD(P)-binding domain"/>
    <property type="match status" value="1"/>
</dbReference>
<keyword evidence="1" id="KW-0560">Oxidoreductase</keyword>
<keyword evidence="2" id="KW-0503">Monooxygenase</keyword>
<evidence type="ECO:0000313" key="6">
    <source>
        <dbReference type="Proteomes" id="UP000092659"/>
    </source>
</evidence>